<gene>
    <name evidence="1" type="ORF">A0J61_00605</name>
</gene>
<name>A0A1C7NQH0_9FUNG</name>
<protein>
    <submittedName>
        <fullName evidence="1">Uncharacterized protein</fullName>
    </submittedName>
</protein>
<keyword evidence="2" id="KW-1185">Reference proteome</keyword>
<comment type="caution">
    <text evidence="1">The sequence shown here is derived from an EMBL/GenBank/DDBJ whole genome shotgun (WGS) entry which is preliminary data.</text>
</comment>
<dbReference type="InParanoid" id="A0A1C7NQH0"/>
<dbReference type="EMBL" id="LUGH01000014">
    <property type="protein sequence ID" value="OBZ91342.1"/>
    <property type="molecule type" value="Genomic_DNA"/>
</dbReference>
<reference evidence="1 2" key="1">
    <citation type="submission" date="2016-03" db="EMBL/GenBank/DDBJ databases">
        <title>Choanephora cucurbitarum.</title>
        <authorList>
            <person name="Min B."/>
            <person name="Park H."/>
            <person name="Park J.-H."/>
            <person name="Shin H.-D."/>
            <person name="Choi I.-G."/>
        </authorList>
    </citation>
    <scope>NUCLEOTIDE SEQUENCE [LARGE SCALE GENOMIC DNA]</scope>
    <source>
        <strain evidence="1 2">KUS-F28377</strain>
    </source>
</reference>
<dbReference type="OrthoDB" id="2290911at2759"/>
<sequence>MMTLKYRLAKLSRKISQSVHIYNDAVDILQLFRFTSNEMKHKATYESDELYEHRAFYRNKRFKFVDHPAFNHNTPKQLTSILIKPDRCDENKISLAQSRLASSITISSENLTAKEFADIAGITILPENEREFTSLEEDSISAINMDTLSSNNSYDLKPPQIWDSYFWSRPEDNLHRSNAQHIPSTLIGSTLAIEKEEVPRLHLAPSKSTVVIIKKGRFEICLGDNAKE</sequence>
<dbReference type="AlphaFoldDB" id="A0A1C7NQH0"/>
<proteinExistence type="predicted"/>
<evidence type="ECO:0000313" key="2">
    <source>
        <dbReference type="Proteomes" id="UP000093000"/>
    </source>
</evidence>
<evidence type="ECO:0000313" key="1">
    <source>
        <dbReference type="EMBL" id="OBZ91342.1"/>
    </source>
</evidence>
<dbReference type="Proteomes" id="UP000093000">
    <property type="component" value="Unassembled WGS sequence"/>
</dbReference>
<organism evidence="1 2">
    <name type="scientific">Choanephora cucurbitarum</name>
    <dbReference type="NCBI Taxonomy" id="101091"/>
    <lineage>
        <taxon>Eukaryota</taxon>
        <taxon>Fungi</taxon>
        <taxon>Fungi incertae sedis</taxon>
        <taxon>Mucoromycota</taxon>
        <taxon>Mucoromycotina</taxon>
        <taxon>Mucoromycetes</taxon>
        <taxon>Mucorales</taxon>
        <taxon>Mucorineae</taxon>
        <taxon>Choanephoraceae</taxon>
        <taxon>Choanephoroideae</taxon>
        <taxon>Choanephora</taxon>
    </lineage>
</organism>
<accession>A0A1C7NQH0</accession>